<dbReference type="SMART" id="SM01031">
    <property type="entry name" value="BHD_2"/>
    <property type="match status" value="1"/>
</dbReference>
<dbReference type="GO" id="GO:0071942">
    <property type="term" value="C:XPC complex"/>
    <property type="evidence" value="ECO:0000318"/>
    <property type="project" value="GO_Central"/>
</dbReference>
<feature type="domain" description="Rad4 beta-hairpin" evidence="9">
    <location>
        <begin position="231"/>
        <end position="283"/>
    </location>
</feature>
<dbReference type="PhylomeDB" id="E9GWR6"/>
<keyword evidence="4" id="KW-0227">DNA damage</keyword>
<name>E9GWR6_DAPPU</name>
<dbReference type="OrthoDB" id="300780at2759"/>
<dbReference type="FunFam" id="2.20.20.110:FF:000001">
    <property type="entry name" value="DNA repair protein complementing XP-C cells"/>
    <property type="match status" value="1"/>
</dbReference>
<dbReference type="KEGG" id="dpx:DAPPUDRAFT_306329"/>
<dbReference type="FunFam" id="3.30.70.2460:FF:000001">
    <property type="entry name" value="DNA repair protein Rad4 family"/>
    <property type="match status" value="1"/>
</dbReference>
<keyword evidence="7" id="KW-0539">Nucleus</keyword>
<protein>
    <submittedName>
        <fullName evidence="12">Uncharacterized protein</fullName>
    </submittedName>
</protein>
<evidence type="ECO:0000256" key="1">
    <source>
        <dbReference type="ARBA" id="ARBA00004123"/>
    </source>
</evidence>
<dbReference type="InterPro" id="IPR018325">
    <property type="entry name" value="Rad4/PNGase_transGLS-fold"/>
</dbReference>
<feature type="domain" description="Rad4 beta-hairpin" evidence="10">
    <location>
        <begin position="285"/>
        <end position="341"/>
    </location>
</feature>
<dbReference type="STRING" id="6669.E9GWR6"/>
<dbReference type="EMBL" id="GL732571">
    <property type="protein sequence ID" value="EFX75946.1"/>
    <property type="molecule type" value="Genomic_DNA"/>
</dbReference>
<keyword evidence="13" id="KW-1185">Reference proteome</keyword>
<dbReference type="Pfam" id="PF03835">
    <property type="entry name" value="Rad4"/>
    <property type="match status" value="1"/>
</dbReference>
<feature type="region of interest" description="Disordered" evidence="8">
    <location>
        <begin position="209"/>
        <end position="234"/>
    </location>
</feature>
<dbReference type="GO" id="GO:0000111">
    <property type="term" value="C:nucleotide-excision repair factor 2 complex"/>
    <property type="evidence" value="ECO:0000318"/>
    <property type="project" value="GO_Central"/>
</dbReference>
<dbReference type="SMART" id="SM01030">
    <property type="entry name" value="BHD_1"/>
    <property type="match status" value="1"/>
</dbReference>
<dbReference type="SMART" id="SM01032">
    <property type="entry name" value="BHD_3"/>
    <property type="match status" value="1"/>
</dbReference>
<feature type="compositionally biased region" description="Basic and acidic residues" evidence="8">
    <location>
        <begin position="210"/>
        <end position="231"/>
    </location>
</feature>
<keyword evidence="3" id="KW-0597">Phosphoprotein</keyword>
<evidence type="ECO:0000256" key="8">
    <source>
        <dbReference type="SAM" id="MobiDB-lite"/>
    </source>
</evidence>
<reference evidence="12 13" key="1">
    <citation type="journal article" date="2011" name="Science">
        <title>The ecoresponsive genome of Daphnia pulex.</title>
        <authorList>
            <person name="Colbourne J.K."/>
            <person name="Pfrender M.E."/>
            <person name="Gilbert D."/>
            <person name="Thomas W.K."/>
            <person name="Tucker A."/>
            <person name="Oakley T.H."/>
            <person name="Tokishita S."/>
            <person name="Aerts A."/>
            <person name="Arnold G.J."/>
            <person name="Basu M.K."/>
            <person name="Bauer D.J."/>
            <person name="Caceres C.E."/>
            <person name="Carmel L."/>
            <person name="Casola C."/>
            <person name="Choi J.H."/>
            <person name="Detter J.C."/>
            <person name="Dong Q."/>
            <person name="Dusheyko S."/>
            <person name="Eads B.D."/>
            <person name="Frohlich T."/>
            <person name="Geiler-Samerotte K.A."/>
            <person name="Gerlach D."/>
            <person name="Hatcher P."/>
            <person name="Jogdeo S."/>
            <person name="Krijgsveld J."/>
            <person name="Kriventseva E.V."/>
            <person name="Kultz D."/>
            <person name="Laforsch C."/>
            <person name="Lindquist E."/>
            <person name="Lopez J."/>
            <person name="Manak J.R."/>
            <person name="Muller J."/>
            <person name="Pangilinan J."/>
            <person name="Patwardhan R.P."/>
            <person name="Pitluck S."/>
            <person name="Pritham E.J."/>
            <person name="Rechtsteiner A."/>
            <person name="Rho M."/>
            <person name="Rogozin I.B."/>
            <person name="Sakarya O."/>
            <person name="Salamov A."/>
            <person name="Schaack S."/>
            <person name="Shapiro H."/>
            <person name="Shiga Y."/>
            <person name="Skalitzky C."/>
            <person name="Smith Z."/>
            <person name="Souvorov A."/>
            <person name="Sung W."/>
            <person name="Tang Z."/>
            <person name="Tsuchiya D."/>
            <person name="Tu H."/>
            <person name="Vos H."/>
            <person name="Wang M."/>
            <person name="Wolf Y.I."/>
            <person name="Yamagata H."/>
            <person name="Yamada T."/>
            <person name="Ye Y."/>
            <person name="Shaw J.R."/>
            <person name="Andrews J."/>
            <person name="Crease T.J."/>
            <person name="Tang H."/>
            <person name="Lucas S.M."/>
            <person name="Robertson H.M."/>
            <person name="Bork P."/>
            <person name="Koonin E.V."/>
            <person name="Zdobnov E.M."/>
            <person name="Grigoriev I.V."/>
            <person name="Lynch M."/>
            <person name="Boore J.L."/>
        </authorList>
    </citation>
    <scope>NUCLEOTIDE SEQUENCE [LARGE SCALE GENOMIC DNA]</scope>
</reference>
<proteinExistence type="inferred from homology"/>
<evidence type="ECO:0000313" key="13">
    <source>
        <dbReference type="Proteomes" id="UP000000305"/>
    </source>
</evidence>
<dbReference type="Gene3D" id="3.90.260.10">
    <property type="entry name" value="Transglutaminase-like"/>
    <property type="match status" value="1"/>
</dbReference>
<dbReference type="InterPro" id="IPR018326">
    <property type="entry name" value="Rad4_beta-hairpin_dom1"/>
</dbReference>
<dbReference type="InterPro" id="IPR018327">
    <property type="entry name" value="BHD_2"/>
</dbReference>
<dbReference type="InterPro" id="IPR038765">
    <property type="entry name" value="Papain-like_cys_pep_sf"/>
</dbReference>
<evidence type="ECO:0000256" key="4">
    <source>
        <dbReference type="ARBA" id="ARBA00022763"/>
    </source>
</evidence>
<dbReference type="PANTHER" id="PTHR12135">
    <property type="entry name" value="DNA REPAIR PROTEIN XP-C / RAD4"/>
    <property type="match status" value="1"/>
</dbReference>
<gene>
    <name evidence="12" type="ORF">DAPPUDRAFT_306329</name>
</gene>
<dbReference type="Pfam" id="PF10403">
    <property type="entry name" value="BHD_1"/>
    <property type="match status" value="1"/>
</dbReference>
<evidence type="ECO:0000256" key="7">
    <source>
        <dbReference type="ARBA" id="ARBA00023242"/>
    </source>
</evidence>
<dbReference type="HOGENOM" id="CLU_026889_1_0_1"/>
<dbReference type="InterPro" id="IPR036985">
    <property type="entry name" value="Transglutaminase-like_sf"/>
</dbReference>
<sequence>MKWVAKHFKVSTPRVTQSNPEVKDILNCISSGRAQSVEELVYTCVAVCRSLGILSRLVLSLQPLPAKRNKESSSDEFEEPTSDDSEIQEKSTTSTKNKSHAAQSHAQTRSKKIISTDSEGDALAKKKKTTDVWMEVYLEQEEQWMSVDVISGHIHCDRHLERNASDPLLYAVAYNFDLTWKDVTARYASSFLSTTRKQRAHPTWSKLLNIHREKPSPRSKAEDESMEKSLSDRPMPTSISEFKSHPLYALQRHLLKFEAIYPPTAIPVGYIRKEPVYARECVKNLHSRETWLKEAKVVRVSEKPYKVVKARPKWDRYSQKMVTDQPLEIFGDWQIEDYIPPPAVDGVVPRNAYGNVELFLPSMLPKGTKHLQIPGLNKVARRLGIDCAPAMTGWDYHSGWSHPVYDGFVVCEEHVETLMDAWQAANEEQEQREREKHEKRVYDNWRRLIRGLLIRERLQAKYFRNVTEDDLPPVIDGAEKEVSQTSLSNKNEKSTKKPTTNKRKKK</sequence>
<dbReference type="NCBIfam" id="TIGR00605">
    <property type="entry name" value="rad4"/>
    <property type="match status" value="1"/>
</dbReference>
<dbReference type="eggNOG" id="KOG2179">
    <property type="taxonomic scope" value="Eukaryota"/>
</dbReference>
<feature type="compositionally biased region" description="Acidic residues" evidence="8">
    <location>
        <begin position="74"/>
        <end position="86"/>
    </location>
</feature>
<dbReference type="AlphaFoldDB" id="E9GWR6"/>
<comment type="similarity">
    <text evidence="2">Belongs to the XPC family.</text>
</comment>
<dbReference type="GO" id="GO:0006289">
    <property type="term" value="P:nucleotide-excision repair"/>
    <property type="evidence" value="ECO:0000318"/>
    <property type="project" value="GO_Central"/>
</dbReference>
<evidence type="ECO:0000259" key="10">
    <source>
        <dbReference type="SMART" id="SM01031"/>
    </source>
</evidence>
<dbReference type="OMA" id="WICIECI"/>
<feature type="region of interest" description="Disordered" evidence="8">
    <location>
        <begin position="470"/>
        <end position="506"/>
    </location>
</feature>
<comment type="subcellular location">
    <subcellularLocation>
        <location evidence="1">Nucleus</location>
    </subcellularLocation>
</comment>
<dbReference type="Gene3D" id="2.20.20.110">
    <property type="entry name" value="Rad4, beta-hairpin domain BHD1"/>
    <property type="match status" value="1"/>
</dbReference>
<dbReference type="InterPro" id="IPR018026">
    <property type="entry name" value="DNA_repair_Rad4-like"/>
</dbReference>
<evidence type="ECO:0000256" key="5">
    <source>
        <dbReference type="ARBA" id="ARBA00023125"/>
    </source>
</evidence>
<evidence type="ECO:0000259" key="11">
    <source>
        <dbReference type="SMART" id="SM01032"/>
    </source>
</evidence>
<dbReference type="Gene3D" id="3.30.70.2460">
    <property type="entry name" value="Rad4, beta-hairpin domain BHD3"/>
    <property type="match status" value="1"/>
</dbReference>
<dbReference type="GO" id="GO:0003697">
    <property type="term" value="F:single-stranded DNA binding"/>
    <property type="evidence" value="ECO:0000318"/>
    <property type="project" value="GO_Central"/>
</dbReference>
<keyword evidence="6" id="KW-0234">DNA repair</keyword>
<dbReference type="InterPro" id="IPR042488">
    <property type="entry name" value="Rad4_BHD3_sf"/>
</dbReference>
<dbReference type="Proteomes" id="UP000000305">
    <property type="component" value="Unassembled WGS sequence"/>
</dbReference>
<feature type="compositionally biased region" description="Polar residues" evidence="8">
    <location>
        <begin position="90"/>
        <end position="117"/>
    </location>
</feature>
<organism evidence="12 13">
    <name type="scientific">Daphnia pulex</name>
    <name type="common">Water flea</name>
    <dbReference type="NCBI Taxonomy" id="6669"/>
    <lineage>
        <taxon>Eukaryota</taxon>
        <taxon>Metazoa</taxon>
        <taxon>Ecdysozoa</taxon>
        <taxon>Arthropoda</taxon>
        <taxon>Crustacea</taxon>
        <taxon>Branchiopoda</taxon>
        <taxon>Diplostraca</taxon>
        <taxon>Cladocera</taxon>
        <taxon>Anomopoda</taxon>
        <taxon>Daphniidae</taxon>
        <taxon>Daphnia</taxon>
    </lineage>
</organism>
<dbReference type="InterPro" id="IPR004583">
    <property type="entry name" value="DNA_repair_Rad4"/>
</dbReference>
<dbReference type="Pfam" id="PF10405">
    <property type="entry name" value="BHD_3"/>
    <property type="match status" value="1"/>
</dbReference>
<evidence type="ECO:0000256" key="6">
    <source>
        <dbReference type="ARBA" id="ARBA00023204"/>
    </source>
</evidence>
<keyword evidence="5" id="KW-0238">DNA-binding</keyword>
<dbReference type="PANTHER" id="PTHR12135:SF0">
    <property type="entry name" value="DNA REPAIR PROTEIN COMPLEMENTING XP-C CELLS"/>
    <property type="match status" value="1"/>
</dbReference>
<evidence type="ECO:0000256" key="2">
    <source>
        <dbReference type="ARBA" id="ARBA00009525"/>
    </source>
</evidence>
<dbReference type="InterPro" id="IPR018328">
    <property type="entry name" value="Rad4_beta-hairpin_dom3"/>
</dbReference>
<accession>E9GWR6</accession>
<dbReference type="GO" id="GO:0006298">
    <property type="term" value="P:mismatch repair"/>
    <property type="evidence" value="ECO:0000318"/>
    <property type="project" value="GO_Central"/>
</dbReference>
<dbReference type="SUPFAM" id="SSF54001">
    <property type="entry name" value="Cysteine proteinases"/>
    <property type="match status" value="1"/>
</dbReference>
<feature type="region of interest" description="Disordered" evidence="8">
    <location>
        <begin position="68"/>
        <end position="120"/>
    </location>
</feature>
<evidence type="ECO:0000256" key="3">
    <source>
        <dbReference type="ARBA" id="ARBA00022553"/>
    </source>
</evidence>
<evidence type="ECO:0000259" key="9">
    <source>
        <dbReference type="SMART" id="SM01030"/>
    </source>
</evidence>
<dbReference type="GO" id="GO:0005737">
    <property type="term" value="C:cytoplasm"/>
    <property type="evidence" value="ECO:0000318"/>
    <property type="project" value="GO_Central"/>
</dbReference>
<dbReference type="InParanoid" id="E9GWR6"/>
<dbReference type="GO" id="GO:0003684">
    <property type="term" value="F:damaged DNA binding"/>
    <property type="evidence" value="ECO:0000318"/>
    <property type="project" value="GO_Central"/>
</dbReference>
<feature type="domain" description="Rad4 beta-hairpin" evidence="11">
    <location>
        <begin position="348"/>
        <end position="422"/>
    </location>
</feature>
<evidence type="ECO:0000313" key="12">
    <source>
        <dbReference type="EMBL" id="EFX75946.1"/>
    </source>
</evidence>